<dbReference type="EC" id="3.5.2.3" evidence="4 9"/>
<evidence type="ECO:0000313" key="12">
    <source>
        <dbReference type="EMBL" id="OGG57458.1"/>
    </source>
</evidence>
<evidence type="ECO:0000256" key="6">
    <source>
        <dbReference type="ARBA" id="ARBA00022801"/>
    </source>
</evidence>
<dbReference type="Gene3D" id="3.20.20.140">
    <property type="entry name" value="Metal-dependent hydrolases"/>
    <property type="match status" value="1"/>
</dbReference>
<evidence type="ECO:0000256" key="5">
    <source>
        <dbReference type="ARBA" id="ARBA00022723"/>
    </source>
</evidence>
<name>A0A1F6D7P9_9BACT</name>
<evidence type="ECO:0000256" key="8">
    <source>
        <dbReference type="ARBA" id="ARBA00022975"/>
    </source>
</evidence>
<dbReference type="InterPro" id="IPR002195">
    <property type="entry name" value="Dihydroorotase_CS"/>
</dbReference>
<feature type="binding site" evidence="9">
    <location>
        <position position="42"/>
    </location>
    <ligand>
        <name>substrate</name>
    </ligand>
</feature>
<dbReference type="GO" id="GO:0006207">
    <property type="term" value="P:'de novo' pyrimidine nucleobase biosynthetic process"/>
    <property type="evidence" value="ECO:0007669"/>
    <property type="project" value="TreeGrafter"/>
</dbReference>
<dbReference type="InterPro" id="IPR006680">
    <property type="entry name" value="Amidohydro-rel"/>
</dbReference>
<feature type="active site" evidence="9">
    <location>
        <position position="254"/>
    </location>
</feature>
<dbReference type="InterPro" id="IPR032466">
    <property type="entry name" value="Metal_Hydrolase"/>
</dbReference>
<dbReference type="AlphaFoldDB" id="A0A1F6D7P9"/>
<feature type="binding site" evidence="9">
    <location>
        <begin position="16"/>
        <end position="18"/>
    </location>
    <ligand>
        <name>substrate</name>
    </ligand>
</feature>
<feature type="binding site" description="via carbamate group" evidence="9">
    <location>
        <position position="103"/>
    </location>
    <ligand>
        <name>Zn(2+)</name>
        <dbReference type="ChEBI" id="CHEBI:29105"/>
        <label>1</label>
    </ligand>
</feature>
<feature type="binding site" evidence="9">
    <location>
        <position position="182"/>
    </location>
    <ligand>
        <name>Zn(2+)</name>
        <dbReference type="ChEBI" id="CHEBI:29105"/>
        <label>2</label>
    </ligand>
</feature>
<dbReference type="SUPFAM" id="SSF51556">
    <property type="entry name" value="Metallo-dependent hydrolases"/>
    <property type="match status" value="1"/>
</dbReference>
<dbReference type="Pfam" id="PF01979">
    <property type="entry name" value="Amidohydro_1"/>
    <property type="match status" value="1"/>
</dbReference>
<gene>
    <name evidence="9" type="primary">pyrC</name>
    <name evidence="12" type="ORF">A2853_03805</name>
</gene>
<dbReference type="HAMAP" id="MF_00219">
    <property type="entry name" value="PyrC_classII"/>
    <property type="match status" value="1"/>
</dbReference>
<evidence type="ECO:0000313" key="13">
    <source>
        <dbReference type="Proteomes" id="UP000177958"/>
    </source>
</evidence>
<comment type="caution">
    <text evidence="9">Lacks conserved residue(s) required for the propagation of feature annotation.</text>
</comment>
<dbReference type="NCBIfam" id="TIGR00856">
    <property type="entry name" value="pyrC_dimer"/>
    <property type="match status" value="1"/>
</dbReference>
<dbReference type="UniPathway" id="UPA00070">
    <property type="reaction ID" value="UER00117"/>
</dbReference>
<feature type="binding site" evidence="9">
    <location>
        <position position="254"/>
    </location>
    <ligand>
        <name>Zn(2+)</name>
        <dbReference type="ChEBI" id="CHEBI:29105"/>
        <label>1</label>
    </ligand>
</feature>
<reference evidence="12 13" key="1">
    <citation type="journal article" date="2016" name="Nat. Commun.">
        <title>Thousands of microbial genomes shed light on interconnected biogeochemical processes in an aquifer system.</title>
        <authorList>
            <person name="Anantharaman K."/>
            <person name="Brown C.T."/>
            <person name="Hug L.A."/>
            <person name="Sharon I."/>
            <person name="Castelle C.J."/>
            <person name="Probst A.J."/>
            <person name="Thomas B.C."/>
            <person name="Singh A."/>
            <person name="Wilkins M.J."/>
            <person name="Karaoz U."/>
            <person name="Brodie E.L."/>
            <person name="Williams K.H."/>
            <person name="Hubbard S.S."/>
            <person name="Banfield J.F."/>
        </authorList>
    </citation>
    <scope>NUCLEOTIDE SEQUENCE [LARGE SCALE GENOMIC DNA]</scope>
</reference>
<keyword evidence="8 9" id="KW-0665">Pyrimidine biosynthesis</keyword>
<evidence type="ECO:0000256" key="9">
    <source>
        <dbReference type="HAMAP-Rule" id="MF_00219"/>
    </source>
</evidence>
<evidence type="ECO:0000256" key="10">
    <source>
        <dbReference type="RuleBase" id="RU003440"/>
    </source>
</evidence>
<dbReference type="PANTHER" id="PTHR43137">
    <property type="entry name" value="DIHYDROOROTASE"/>
    <property type="match status" value="1"/>
</dbReference>
<evidence type="ECO:0000256" key="1">
    <source>
        <dbReference type="ARBA" id="ARBA00002368"/>
    </source>
</evidence>
<evidence type="ECO:0000256" key="4">
    <source>
        <dbReference type="ARBA" id="ARBA00012860"/>
    </source>
</evidence>
<dbReference type="PROSITE" id="PS00482">
    <property type="entry name" value="DIHYDROOROTASE_1"/>
    <property type="match status" value="1"/>
</dbReference>
<comment type="cofactor">
    <cofactor evidence="9 10">
        <name>Zn(2+)</name>
        <dbReference type="ChEBI" id="CHEBI:29105"/>
    </cofactor>
    <text evidence="9 10">Binds 2 Zn(2+) ions per subunit.</text>
</comment>
<evidence type="ECO:0000256" key="2">
    <source>
        <dbReference type="ARBA" id="ARBA00004880"/>
    </source>
</evidence>
<dbReference type="Proteomes" id="UP000177958">
    <property type="component" value="Unassembled WGS sequence"/>
</dbReference>
<dbReference type="PROSITE" id="PS00483">
    <property type="entry name" value="DIHYDROOROTASE_2"/>
    <property type="match status" value="1"/>
</dbReference>
<dbReference type="GO" id="GO:0004151">
    <property type="term" value="F:dihydroorotase activity"/>
    <property type="evidence" value="ECO:0007669"/>
    <property type="project" value="UniProtKB-UniRule"/>
</dbReference>
<dbReference type="GO" id="GO:0005737">
    <property type="term" value="C:cytoplasm"/>
    <property type="evidence" value="ECO:0007669"/>
    <property type="project" value="TreeGrafter"/>
</dbReference>
<evidence type="ECO:0000256" key="3">
    <source>
        <dbReference type="ARBA" id="ARBA00005631"/>
    </source>
</evidence>
<dbReference type="InterPro" id="IPR004721">
    <property type="entry name" value="DHOdimr"/>
</dbReference>
<proteinExistence type="inferred from homology"/>
<dbReference type="PANTHER" id="PTHR43137:SF1">
    <property type="entry name" value="DIHYDROOROTASE"/>
    <property type="match status" value="1"/>
</dbReference>
<feature type="binding site" evidence="9">
    <location>
        <position position="140"/>
    </location>
    <ligand>
        <name>Zn(2+)</name>
        <dbReference type="ChEBI" id="CHEBI:29105"/>
        <label>2</label>
    </ligand>
</feature>
<evidence type="ECO:0000259" key="11">
    <source>
        <dbReference type="Pfam" id="PF01979"/>
    </source>
</evidence>
<comment type="caution">
    <text evidence="12">The sequence shown here is derived from an EMBL/GenBank/DDBJ whole genome shotgun (WGS) entry which is preliminary data.</text>
</comment>
<keyword evidence="7 9" id="KW-0862">Zinc</keyword>
<evidence type="ECO:0000256" key="7">
    <source>
        <dbReference type="ARBA" id="ARBA00022833"/>
    </source>
</evidence>
<dbReference type="EMBL" id="MFKX01000026">
    <property type="protein sequence ID" value="OGG57458.1"/>
    <property type="molecule type" value="Genomic_DNA"/>
</dbReference>
<accession>A0A1F6D7P9</accession>
<dbReference type="PIRSF" id="PIRSF001237">
    <property type="entry name" value="DHOdimr"/>
    <property type="match status" value="1"/>
</dbReference>
<comment type="function">
    <text evidence="1 9">Catalyzes the reversible cyclization of carbamoyl aspartate to dihydroorotate.</text>
</comment>
<organism evidence="12 13">
    <name type="scientific">Candidatus Kaiserbacteria bacterium RIFCSPHIGHO2_01_FULL_55_17</name>
    <dbReference type="NCBI Taxonomy" id="1798484"/>
    <lineage>
        <taxon>Bacteria</taxon>
        <taxon>Candidatus Kaiseribacteriota</taxon>
    </lineage>
</organism>
<feature type="binding site" description="via carbamate group" evidence="9">
    <location>
        <position position="103"/>
    </location>
    <ligand>
        <name>Zn(2+)</name>
        <dbReference type="ChEBI" id="CHEBI:29105"/>
        <label>2</label>
    </ligand>
</feature>
<feature type="binding site" evidence="9">
    <location>
        <position position="14"/>
    </location>
    <ligand>
        <name>Zn(2+)</name>
        <dbReference type="ChEBI" id="CHEBI:29105"/>
        <label>1</label>
    </ligand>
</feature>
<feature type="binding site" evidence="9">
    <location>
        <position position="140"/>
    </location>
    <ligand>
        <name>substrate</name>
    </ligand>
</feature>
<feature type="modified residue" description="N6-carboxylysine" evidence="9">
    <location>
        <position position="103"/>
    </location>
</feature>
<protein>
    <recommendedName>
        <fullName evidence="4 9">Dihydroorotase</fullName>
        <shortName evidence="9">DHOase</shortName>
        <ecNumber evidence="4 9">3.5.2.3</ecNumber>
    </recommendedName>
</protein>
<keyword evidence="6 9" id="KW-0378">Hydrolase</keyword>
<comment type="similarity">
    <text evidence="3 9 10">Belongs to the metallo-dependent hydrolases superfamily. DHOase family. Class II DHOase subfamily.</text>
</comment>
<comment type="pathway">
    <text evidence="2 9 10">Pyrimidine metabolism; UMP biosynthesis via de novo pathway; (S)-dihydroorotate from bicarbonate: step 3/3.</text>
</comment>
<dbReference type="GO" id="GO:0008270">
    <property type="term" value="F:zinc ion binding"/>
    <property type="evidence" value="ECO:0007669"/>
    <property type="project" value="UniProtKB-UniRule"/>
</dbReference>
<feature type="domain" description="Amidohydrolase-related" evidence="11">
    <location>
        <begin position="12"/>
        <end position="316"/>
    </location>
</feature>
<comment type="catalytic activity">
    <reaction evidence="9 10">
        <text>(S)-dihydroorotate + H2O = N-carbamoyl-L-aspartate + H(+)</text>
        <dbReference type="Rhea" id="RHEA:24296"/>
        <dbReference type="ChEBI" id="CHEBI:15377"/>
        <dbReference type="ChEBI" id="CHEBI:15378"/>
        <dbReference type="ChEBI" id="CHEBI:30864"/>
        <dbReference type="ChEBI" id="CHEBI:32814"/>
        <dbReference type="EC" id="3.5.2.3"/>
    </reaction>
</comment>
<sequence length="358" mass="39776">MTDTITIKKPFDAHVHFRQGAMLKAVVPLTAAKFSRAIVMPNTEHPIETVEQAAAYKKEILAAVPKDNAFEPLMTFYLTKNLKPEEVEKGFAPPAGEGVYAVKSYPYGATTNSQWGYRSILEASDVLKKMEEVGMPLLLHGEVHVDESGREVDPYEGERRFIEDVLPRLLEAYPKLKVSLEHLSTAIAAEFIENNGKEGRLVATITPHHLMYARDEVEEQPLLRCKPLIKSRADRDAVRALVKKGLPFVFAGTDSAPHPESKKFSPPGAFGVFSAPVAIELYTQVFDELGCLDKLEGFLSVNGPCFYGLEPSKETIALAKKDWQITEPVVTEESAKVWPICDATHGLGNETIHWKMND</sequence>
<comment type="subunit">
    <text evidence="9">Homodimer.</text>
</comment>
<feature type="binding site" evidence="9">
    <location>
        <position position="16"/>
    </location>
    <ligand>
        <name>Zn(2+)</name>
        <dbReference type="ChEBI" id="CHEBI:29105"/>
        <label>1</label>
    </ligand>
</feature>
<feature type="binding site" evidence="9">
    <location>
        <position position="258"/>
    </location>
    <ligand>
        <name>substrate</name>
    </ligand>
</feature>
<dbReference type="GO" id="GO:0044205">
    <property type="term" value="P:'de novo' UMP biosynthetic process"/>
    <property type="evidence" value="ECO:0007669"/>
    <property type="project" value="UniProtKB-UniRule"/>
</dbReference>
<keyword evidence="5 9" id="KW-0479">Metal-binding</keyword>